<sequence>MQDVTIIGGGPAGLFASFYAGLRGMSVRIIDVQDKLGGKMQIYPEKIIWDIGGVAPKPCNEIIKDMINQGLHFNPKVNLNERVTDIRKIEERHFEVETDSGKIYDSKAVIFAVGGGIINPKPLQIKDAERYRLTNLHYVVQSFSKFKGKDILISGGGNTALDWARDLANIANSITLVYRKSDIKGYEAMISVLKALNVNLLSKTQIKELIGDNKCKCIKEVKLENIETGEVTTQAFDDVIVSHGFDHENPLLKDCTSKLDLYDEYRVKGFGNTTTNIPGIFACGDIVHHDAKVHLIASAFSDAGNAANLAKTYIDPDAYKEGYVSSHNDVFKESNKKVINQYL</sequence>
<name>A0A2K0A5Z2_STAHA</name>
<gene>
    <name evidence="8" type="ORF">AL503_006440</name>
</gene>
<feature type="binding site" evidence="6">
    <location>
        <position position="118"/>
    </location>
    <ligand>
        <name>FAD</name>
        <dbReference type="ChEBI" id="CHEBI:57692"/>
    </ligand>
</feature>
<feature type="domain" description="FAD/NAD(P)-binding" evidence="7">
    <location>
        <begin position="3"/>
        <end position="296"/>
    </location>
</feature>
<evidence type="ECO:0000259" key="7">
    <source>
        <dbReference type="Pfam" id="PF07992"/>
    </source>
</evidence>
<keyword evidence="3 6" id="KW-0274">FAD</keyword>
<organism evidence="8 9">
    <name type="scientific">Staphylococcus haemolyticus</name>
    <dbReference type="NCBI Taxonomy" id="1283"/>
    <lineage>
        <taxon>Bacteria</taxon>
        <taxon>Bacillati</taxon>
        <taxon>Bacillota</taxon>
        <taxon>Bacilli</taxon>
        <taxon>Bacillales</taxon>
        <taxon>Staphylococcaceae</taxon>
        <taxon>Staphylococcus</taxon>
    </lineage>
</organism>
<dbReference type="GO" id="GO:0050661">
    <property type="term" value="F:NADP binding"/>
    <property type="evidence" value="ECO:0007669"/>
    <property type="project" value="UniProtKB-UniRule"/>
</dbReference>
<evidence type="ECO:0000256" key="3">
    <source>
        <dbReference type="ARBA" id="ARBA00022827"/>
    </source>
</evidence>
<evidence type="ECO:0000313" key="9">
    <source>
        <dbReference type="Proteomes" id="UP000053523"/>
    </source>
</evidence>
<keyword evidence="4 6" id="KW-0521">NADP</keyword>
<comment type="caution">
    <text evidence="8">The sequence shown here is derived from an EMBL/GenBank/DDBJ whole genome shotgun (WGS) entry which is preliminary data.</text>
</comment>
<dbReference type="Pfam" id="PF07992">
    <property type="entry name" value="Pyr_redox_2"/>
    <property type="match status" value="1"/>
</dbReference>
<dbReference type="GO" id="GO:0004324">
    <property type="term" value="F:ferredoxin-NADP+ reductase activity"/>
    <property type="evidence" value="ECO:0007669"/>
    <property type="project" value="UniProtKB-UniRule"/>
</dbReference>
<keyword evidence="2 6" id="KW-0285">Flavoprotein</keyword>
<evidence type="ECO:0000256" key="2">
    <source>
        <dbReference type="ARBA" id="ARBA00022630"/>
    </source>
</evidence>
<dbReference type="InterPro" id="IPR023753">
    <property type="entry name" value="FAD/NAD-binding_dom"/>
</dbReference>
<dbReference type="GO" id="GO:0050660">
    <property type="term" value="F:flavin adenine dinucleotide binding"/>
    <property type="evidence" value="ECO:0007669"/>
    <property type="project" value="UniProtKB-UniRule"/>
</dbReference>
<accession>A0A2K0A5Z2</accession>
<proteinExistence type="inferred from homology"/>
<comment type="similarity">
    <text evidence="6">Belongs to the ferredoxin--NADP reductase type 2 family.</text>
</comment>
<reference evidence="8 9" key="1">
    <citation type="submission" date="2017-12" db="EMBL/GenBank/DDBJ databases">
        <title>FDA dAtabase for Regulatory Grade micrObial Sequences (FDA-ARGOS): Supporting development and validation of Infectious Disease Dx tests.</title>
        <authorList>
            <person name="Hoffmann M."/>
            <person name="Allard M."/>
            <person name="Evans P."/>
            <person name="Brown E."/>
            <person name="Tallon L."/>
            <person name="Sadzewicz L."/>
            <person name="Sengamalay N."/>
            <person name="Ott S."/>
            <person name="Godinez A."/>
            <person name="Nagaraj S."/>
            <person name="Vavikolanu K."/>
            <person name="Aluvathingal J."/>
            <person name="Nadendla S."/>
            <person name="Sichtig H."/>
        </authorList>
    </citation>
    <scope>NUCLEOTIDE SEQUENCE [LARGE SCALE GENOMIC DNA]</scope>
    <source>
        <strain evidence="8 9">FDAARGOS_148</strain>
    </source>
</reference>
<feature type="binding site" evidence="6">
    <location>
        <position position="31"/>
    </location>
    <ligand>
        <name>FAD</name>
        <dbReference type="ChEBI" id="CHEBI:57692"/>
    </ligand>
</feature>
<dbReference type="InterPro" id="IPR050097">
    <property type="entry name" value="Ferredoxin-NADP_redctase_2"/>
</dbReference>
<evidence type="ECO:0000256" key="4">
    <source>
        <dbReference type="ARBA" id="ARBA00022857"/>
    </source>
</evidence>
<dbReference type="SUPFAM" id="SSF51905">
    <property type="entry name" value="FAD/NAD(P)-binding domain"/>
    <property type="match status" value="1"/>
</dbReference>
<dbReference type="EC" id="1.18.1.2" evidence="6"/>
<dbReference type="AlphaFoldDB" id="A0A2K0A5Z2"/>
<dbReference type="PANTHER" id="PTHR48105">
    <property type="entry name" value="THIOREDOXIN REDUCTASE 1-RELATED-RELATED"/>
    <property type="match status" value="1"/>
</dbReference>
<comment type="cofactor">
    <cofactor evidence="6">
        <name>FAD</name>
        <dbReference type="ChEBI" id="CHEBI:57692"/>
    </cofactor>
    <text evidence="6">Binds 1 FAD per subunit.</text>
</comment>
<comment type="subunit">
    <text evidence="1 6">Homodimer.</text>
</comment>
<dbReference type="InterPro" id="IPR036188">
    <property type="entry name" value="FAD/NAD-bd_sf"/>
</dbReference>
<keyword evidence="5 6" id="KW-0560">Oxidoreductase</keyword>
<dbReference type="PRINTS" id="PR00368">
    <property type="entry name" value="FADPNR"/>
</dbReference>
<evidence type="ECO:0000313" key="8">
    <source>
        <dbReference type="EMBL" id="PNN20442.1"/>
    </source>
</evidence>
<dbReference type="PRINTS" id="PR00469">
    <property type="entry name" value="PNDRDTASEII"/>
</dbReference>
<evidence type="ECO:0000256" key="5">
    <source>
        <dbReference type="ARBA" id="ARBA00023002"/>
    </source>
</evidence>
<dbReference type="Proteomes" id="UP000053523">
    <property type="component" value="Unassembled WGS sequence"/>
</dbReference>
<feature type="binding site" evidence="6">
    <location>
        <position position="43"/>
    </location>
    <ligand>
        <name>FAD</name>
        <dbReference type="ChEBI" id="CHEBI:57692"/>
    </ligand>
</feature>
<dbReference type="RefSeq" id="WP_037550000.1">
    <property type="nucleotide sequence ID" value="NZ_CAJCGD010000012.1"/>
</dbReference>
<comment type="catalytic activity">
    <reaction evidence="6">
        <text>2 reduced [2Fe-2S]-[ferredoxin] + NADP(+) + H(+) = 2 oxidized [2Fe-2S]-[ferredoxin] + NADPH</text>
        <dbReference type="Rhea" id="RHEA:20125"/>
        <dbReference type="Rhea" id="RHEA-COMP:10000"/>
        <dbReference type="Rhea" id="RHEA-COMP:10001"/>
        <dbReference type="ChEBI" id="CHEBI:15378"/>
        <dbReference type="ChEBI" id="CHEBI:33737"/>
        <dbReference type="ChEBI" id="CHEBI:33738"/>
        <dbReference type="ChEBI" id="CHEBI:57783"/>
        <dbReference type="ChEBI" id="CHEBI:58349"/>
        <dbReference type="EC" id="1.18.1.2"/>
    </reaction>
</comment>
<dbReference type="Gene3D" id="3.50.50.60">
    <property type="entry name" value="FAD/NAD(P)-binding domain"/>
    <property type="match status" value="2"/>
</dbReference>
<comment type="caution">
    <text evidence="6">Lacks conserved residue(s) required for the propagation of feature annotation.</text>
</comment>
<dbReference type="EMBL" id="LORN02000015">
    <property type="protein sequence ID" value="PNN20442.1"/>
    <property type="molecule type" value="Genomic_DNA"/>
</dbReference>
<feature type="binding site" evidence="6">
    <location>
        <position position="285"/>
    </location>
    <ligand>
        <name>FAD</name>
        <dbReference type="ChEBI" id="CHEBI:57692"/>
    </ligand>
</feature>
<feature type="binding site" evidence="6">
    <location>
        <position position="326"/>
    </location>
    <ligand>
        <name>FAD</name>
        <dbReference type="ChEBI" id="CHEBI:57692"/>
    </ligand>
</feature>
<feature type="binding site" evidence="6">
    <location>
        <position position="39"/>
    </location>
    <ligand>
        <name>FAD</name>
        <dbReference type="ChEBI" id="CHEBI:57692"/>
    </ligand>
</feature>
<evidence type="ECO:0000256" key="6">
    <source>
        <dbReference type="HAMAP-Rule" id="MF_01685"/>
    </source>
</evidence>
<dbReference type="InterPro" id="IPR022890">
    <property type="entry name" value="Fd--NADP_Rdtase_type_2"/>
</dbReference>
<feature type="binding site" evidence="6">
    <location>
        <position position="83"/>
    </location>
    <ligand>
        <name>FAD</name>
        <dbReference type="ChEBI" id="CHEBI:57692"/>
    </ligand>
</feature>
<evidence type="ECO:0000256" key="1">
    <source>
        <dbReference type="ARBA" id="ARBA00011738"/>
    </source>
</evidence>
<dbReference type="HAMAP" id="MF_01685">
    <property type="entry name" value="FENR2"/>
    <property type="match status" value="1"/>
</dbReference>
<protein>
    <recommendedName>
        <fullName evidence="6">Ferredoxin--NADP reductase</fullName>
        <shortName evidence="6">FNR</shortName>
        <shortName evidence="6">Fd-NADP(+) reductase</shortName>
        <ecNumber evidence="6">1.18.1.2</ecNumber>
    </recommendedName>
</protein>